<evidence type="ECO:0000313" key="3">
    <source>
        <dbReference type="EMBL" id="CBY08770.1"/>
    </source>
</evidence>
<dbReference type="EMBL" id="FN653033">
    <property type="protein sequence ID" value="CBY08770.1"/>
    <property type="molecule type" value="Genomic_DNA"/>
</dbReference>
<reference evidence="3" key="1">
    <citation type="journal article" date="2010" name="Science">
        <title>Plasticity of animal genome architecture unmasked by rapid evolution of a pelagic tunicate.</title>
        <authorList>
            <person name="Denoeud F."/>
            <person name="Henriet S."/>
            <person name="Mungpakdee S."/>
            <person name="Aury J.M."/>
            <person name="Da Silva C."/>
            <person name="Brinkmann H."/>
            <person name="Mikhaleva J."/>
            <person name="Olsen L.C."/>
            <person name="Jubin C."/>
            <person name="Canestro C."/>
            <person name="Bouquet J.M."/>
            <person name="Danks G."/>
            <person name="Poulain J."/>
            <person name="Campsteijn C."/>
            <person name="Adamski M."/>
            <person name="Cross I."/>
            <person name="Yadetie F."/>
            <person name="Muffato M."/>
            <person name="Louis A."/>
            <person name="Butcher S."/>
            <person name="Tsagkogeorga G."/>
            <person name="Konrad A."/>
            <person name="Singh S."/>
            <person name="Jensen M.F."/>
            <person name="Cong E.H."/>
            <person name="Eikeseth-Otteraa H."/>
            <person name="Noel B."/>
            <person name="Anthouard V."/>
            <person name="Porcel B.M."/>
            <person name="Kachouri-Lafond R."/>
            <person name="Nishino A."/>
            <person name="Ugolini M."/>
            <person name="Chourrout P."/>
            <person name="Nishida H."/>
            <person name="Aasland R."/>
            <person name="Huzurbazar S."/>
            <person name="Westhof E."/>
            <person name="Delsuc F."/>
            <person name="Lehrach H."/>
            <person name="Reinhardt R."/>
            <person name="Weissenbach J."/>
            <person name="Roy S.W."/>
            <person name="Artiguenave F."/>
            <person name="Postlethwait J.H."/>
            <person name="Manak J.R."/>
            <person name="Thompson E.M."/>
            <person name="Jaillon O."/>
            <person name="Du Pasquier L."/>
            <person name="Boudinot P."/>
            <person name="Liberles D.A."/>
            <person name="Volff J.N."/>
            <person name="Philippe H."/>
            <person name="Lenhard B."/>
            <person name="Roest Crollius H."/>
            <person name="Wincker P."/>
            <person name="Chourrout D."/>
        </authorList>
    </citation>
    <scope>NUCLEOTIDE SEQUENCE [LARGE SCALE GENOMIC DNA]</scope>
</reference>
<name>E4XB87_OIKDI</name>
<dbReference type="InParanoid" id="E4XB87"/>
<evidence type="ECO:0000256" key="1">
    <source>
        <dbReference type="SAM" id="Coils"/>
    </source>
</evidence>
<organism evidence="3">
    <name type="scientific">Oikopleura dioica</name>
    <name type="common">Tunicate</name>
    <dbReference type="NCBI Taxonomy" id="34765"/>
    <lineage>
        <taxon>Eukaryota</taxon>
        <taxon>Metazoa</taxon>
        <taxon>Chordata</taxon>
        <taxon>Tunicata</taxon>
        <taxon>Appendicularia</taxon>
        <taxon>Copelata</taxon>
        <taxon>Oikopleuridae</taxon>
        <taxon>Oikopleura</taxon>
    </lineage>
</organism>
<feature type="compositionally biased region" description="Basic and acidic residues" evidence="2">
    <location>
        <begin position="71"/>
        <end position="95"/>
    </location>
</feature>
<dbReference type="OrthoDB" id="307265at2759"/>
<gene>
    <name evidence="3" type="ORF">GSOID_T00005607001</name>
</gene>
<evidence type="ECO:0000313" key="4">
    <source>
        <dbReference type="Proteomes" id="UP000001307"/>
    </source>
</evidence>
<accession>E4XB87</accession>
<keyword evidence="1" id="KW-0175">Coiled coil</keyword>
<proteinExistence type="predicted"/>
<keyword evidence="4" id="KW-1185">Reference proteome</keyword>
<dbReference type="Proteomes" id="UP000001307">
    <property type="component" value="Unassembled WGS sequence"/>
</dbReference>
<evidence type="ECO:0000256" key="2">
    <source>
        <dbReference type="SAM" id="MobiDB-lite"/>
    </source>
</evidence>
<feature type="coiled-coil region" evidence="1">
    <location>
        <begin position="5"/>
        <end position="53"/>
    </location>
</feature>
<sequence>MEKAMNMIKEEMDKKDREIECWKQQLQEKDVQINNMKRELEKKTGMIEKKKAKIMNFTQYVLDFNEELQNEKKDDEPFANKDEKAVTDQETKTDEPTFLEGFFRN</sequence>
<protein>
    <submittedName>
        <fullName evidence="3">Uncharacterized protein</fullName>
    </submittedName>
</protein>
<dbReference type="AlphaFoldDB" id="E4XB87"/>
<feature type="region of interest" description="Disordered" evidence="2">
    <location>
        <begin position="71"/>
        <end position="105"/>
    </location>
</feature>